<name>A0A0Q9YIA3_9GAMM</name>
<reference evidence="2" key="1">
    <citation type="submission" date="2015-09" db="EMBL/GenBank/DDBJ databases">
        <title>Draft Genome Sequences of Two Novel Amoeba-resistant Intranuclear Bacteria, Candidatus Berkiella cookevillensis and Candidatus Berkiella aquae.</title>
        <authorList>
            <person name="Mehari Y.T."/>
            <person name="Arivett B.A."/>
            <person name="Farone A.L."/>
            <person name="Gunderson J.H."/>
            <person name="Farone M.B."/>
        </authorList>
    </citation>
    <scope>NUCLEOTIDE SEQUENCE [LARGE SCALE GENOMIC DNA]</scope>
    <source>
        <strain evidence="2">CC99</strain>
    </source>
</reference>
<evidence type="ECO:0000259" key="1">
    <source>
        <dbReference type="Pfam" id="PF22294"/>
    </source>
</evidence>
<feature type="domain" description="DUF6966" evidence="1">
    <location>
        <begin position="31"/>
        <end position="77"/>
    </location>
</feature>
<dbReference type="AlphaFoldDB" id="A0A0Q9YIA3"/>
<dbReference type="EMBL" id="LKHV01000016">
    <property type="protein sequence ID" value="KRG17442.1"/>
    <property type="molecule type" value="Genomic_DNA"/>
</dbReference>
<sequence>MCKRRKVTQSEEMIKIIKEIMILIEYDYIGKENRYYKYFEIVLERLNKPHDLKKMVKELRGLFGGMGTFNDFLLHKDLVTLLIEENDRLEEQKENLFSLCEEILGSDFK</sequence>
<dbReference type="STRING" id="437022.CC99x_02303"/>
<gene>
    <name evidence="2" type="ORF">CC99x_02303</name>
</gene>
<protein>
    <recommendedName>
        <fullName evidence="1">DUF6966 domain-containing protein</fullName>
    </recommendedName>
</protein>
<organism evidence="2">
    <name type="scientific">Candidatus Berkiella cookevillensis</name>
    <dbReference type="NCBI Taxonomy" id="437022"/>
    <lineage>
        <taxon>Bacteria</taxon>
        <taxon>Pseudomonadati</taxon>
        <taxon>Pseudomonadota</taxon>
        <taxon>Gammaproteobacteria</taxon>
        <taxon>Candidatus Berkiellales</taxon>
        <taxon>Candidatus Berkiellaceae</taxon>
        <taxon>Candidatus Berkiella</taxon>
    </lineage>
</organism>
<proteinExistence type="predicted"/>
<comment type="caution">
    <text evidence="2">The sequence shown here is derived from an EMBL/GenBank/DDBJ whole genome shotgun (WGS) entry which is preliminary data.</text>
</comment>
<dbReference type="Pfam" id="PF22294">
    <property type="entry name" value="DUF6966"/>
    <property type="match status" value="1"/>
</dbReference>
<dbReference type="InterPro" id="IPR054239">
    <property type="entry name" value="DUF6966"/>
</dbReference>
<accession>A0A0Q9YIA3</accession>
<evidence type="ECO:0000313" key="2">
    <source>
        <dbReference type="EMBL" id="KRG17442.1"/>
    </source>
</evidence>